<dbReference type="RefSeq" id="WP_138598583.1">
    <property type="nucleotide sequence ID" value="NZ_PNCK01000107.1"/>
</dbReference>
<dbReference type="PANTHER" id="PTHR43546">
    <property type="entry name" value="UPF0173 METAL-DEPENDENT HYDROLASE MJ1163-RELATED"/>
    <property type="match status" value="1"/>
</dbReference>
<dbReference type="InterPro" id="IPR036866">
    <property type="entry name" value="RibonucZ/Hydroxyglut_hydro"/>
</dbReference>
<keyword evidence="1" id="KW-0732">Signal</keyword>
<dbReference type="Proteomes" id="UP000305730">
    <property type="component" value="Unassembled WGS sequence"/>
</dbReference>
<evidence type="ECO:0000313" key="4">
    <source>
        <dbReference type="Proteomes" id="UP000305730"/>
    </source>
</evidence>
<reference evidence="3" key="3">
    <citation type="submission" date="2019-09" db="EMBL/GenBank/DDBJ databases">
        <title>Co-occurence of chitin degradation, pigmentation and bioactivity in marine Pseudoalteromonas.</title>
        <authorList>
            <person name="Sonnenschein E.C."/>
            <person name="Bech P.K."/>
        </authorList>
    </citation>
    <scope>NUCLEOTIDE SEQUENCE</scope>
    <source>
        <strain evidence="3">S2231</strain>
    </source>
</reference>
<feature type="signal peptide" evidence="1">
    <location>
        <begin position="1"/>
        <end position="21"/>
    </location>
</feature>
<reference evidence="4 5" key="2">
    <citation type="submission" date="2019-06" db="EMBL/GenBank/DDBJ databases">
        <title>Co-occurence of chitin degradation, pigmentation and bioactivity in marine Pseudoalteromonas.</title>
        <authorList>
            <person name="Sonnenschein E.C."/>
            <person name="Bech P.K."/>
        </authorList>
    </citation>
    <scope>NUCLEOTIDE SEQUENCE [LARGE SCALE GENOMIC DNA]</scope>
    <source>
        <strain evidence="5">S2231</strain>
        <strain evidence="2 4">S2233</strain>
    </source>
</reference>
<protein>
    <submittedName>
        <fullName evidence="3">MBL fold metallo-hydrolase</fullName>
    </submittedName>
</protein>
<evidence type="ECO:0000313" key="3">
    <source>
        <dbReference type="EMBL" id="TMP59373.1"/>
    </source>
</evidence>
<feature type="chain" id="PRO_5024328158" evidence="1">
    <location>
        <begin position="22"/>
        <end position="274"/>
    </location>
</feature>
<dbReference type="GO" id="GO:0016787">
    <property type="term" value="F:hydrolase activity"/>
    <property type="evidence" value="ECO:0007669"/>
    <property type="project" value="UniProtKB-KW"/>
</dbReference>
<dbReference type="InterPro" id="IPR050114">
    <property type="entry name" value="UPF0173_UPF0282_UlaG_hydrolase"/>
</dbReference>
<proteinExistence type="predicted"/>
<reference evidence="4 5" key="1">
    <citation type="submission" date="2017-12" db="EMBL/GenBank/DDBJ databases">
        <authorList>
            <person name="Paulsen S."/>
            <person name="Gram L.K."/>
        </authorList>
    </citation>
    <scope>NUCLEOTIDE SEQUENCE [LARGE SCALE GENOMIC DNA]</scope>
    <source>
        <strain evidence="3 5">S2231</strain>
        <strain evidence="2 4">S2233</strain>
    </source>
</reference>
<comment type="caution">
    <text evidence="3">The sequence shown here is derived from an EMBL/GenBank/DDBJ whole genome shotgun (WGS) entry which is preliminary data.</text>
</comment>
<evidence type="ECO:0000313" key="2">
    <source>
        <dbReference type="EMBL" id="TMP38845.1"/>
    </source>
</evidence>
<dbReference type="Gene3D" id="3.60.15.10">
    <property type="entry name" value="Ribonuclease Z/Hydroxyacylglutathione hydrolase-like"/>
    <property type="match status" value="1"/>
</dbReference>
<evidence type="ECO:0000256" key="1">
    <source>
        <dbReference type="SAM" id="SignalP"/>
    </source>
</evidence>
<sequence>MNKISSIITIIFMLFSGSITAKSISASAQYLGNEGVLITHNNKKVLFDPIFKQNYNRFTLVPKEIKEKLINSAAPFNTIDAIFVTHDHADHFHAAEVSEYLQKHKKVQLIAPTQVMKKLALQPNYQQFKPQLHEISLNIGDKPTSLNINNIHAEAVRIPHIGWPKRTEIENIVYRVTIDDVTVLHLGDADINPQHYTPYKELWADKITHHAFIPGVFAVDEHSTASAKMQLNARNITYVHIPMQVPDKIKALAVDYFAKPGEKRAIKVTTNNAK</sequence>
<dbReference type="AlphaFoldDB" id="A0A5S3XQU2"/>
<dbReference type="Pfam" id="PF13483">
    <property type="entry name" value="Lactamase_B_3"/>
    <property type="match status" value="1"/>
</dbReference>
<organism evidence="3 5">
    <name type="scientific">Pseudoalteromonas citrea</name>
    <dbReference type="NCBI Taxonomy" id="43655"/>
    <lineage>
        <taxon>Bacteria</taxon>
        <taxon>Pseudomonadati</taxon>
        <taxon>Pseudomonadota</taxon>
        <taxon>Gammaproteobacteria</taxon>
        <taxon>Alteromonadales</taxon>
        <taxon>Pseudoalteromonadaceae</taxon>
        <taxon>Pseudoalteromonas</taxon>
    </lineage>
</organism>
<dbReference type="Proteomes" id="UP000307706">
    <property type="component" value="Unassembled WGS sequence"/>
</dbReference>
<keyword evidence="3" id="KW-0378">Hydrolase</keyword>
<accession>A0A5S3XQU2</accession>
<gene>
    <name evidence="3" type="ORF">CWB96_09645</name>
    <name evidence="2" type="ORF">CWB97_21370</name>
</gene>
<dbReference type="SUPFAM" id="SSF56281">
    <property type="entry name" value="Metallo-hydrolase/oxidoreductase"/>
    <property type="match status" value="1"/>
</dbReference>
<dbReference type="EMBL" id="PNCL01000047">
    <property type="protein sequence ID" value="TMP59373.1"/>
    <property type="molecule type" value="Genomic_DNA"/>
</dbReference>
<name>A0A5S3XQU2_9GAMM</name>
<evidence type="ECO:0000313" key="5">
    <source>
        <dbReference type="Proteomes" id="UP000307706"/>
    </source>
</evidence>
<dbReference type="OrthoDB" id="9805728at2"/>
<keyword evidence="4" id="KW-1185">Reference proteome</keyword>
<dbReference type="EMBL" id="PNCK01000107">
    <property type="protein sequence ID" value="TMP38845.1"/>
    <property type="molecule type" value="Genomic_DNA"/>
</dbReference>